<dbReference type="GO" id="GO:0000030">
    <property type="term" value="F:mannosyltransferase activity"/>
    <property type="evidence" value="ECO:0007669"/>
    <property type="project" value="TreeGrafter"/>
</dbReference>
<dbReference type="InterPro" id="IPR051706">
    <property type="entry name" value="Glycosyltransferase_domain"/>
</dbReference>
<dbReference type="InterPro" id="IPR029044">
    <property type="entry name" value="Nucleotide-diphossugar_trans"/>
</dbReference>
<reference evidence="2" key="1">
    <citation type="submission" date="2020-10" db="EMBL/GenBank/DDBJ databases">
        <authorList>
            <person name="Gilroy R."/>
        </authorList>
    </citation>
    <scope>NUCLEOTIDE SEQUENCE</scope>
    <source>
        <strain evidence="2">CHK147-3167</strain>
    </source>
</reference>
<dbReference type="Proteomes" id="UP000886786">
    <property type="component" value="Unassembled WGS sequence"/>
</dbReference>
<comment type="caution">
    <text evidence="2">The sequence shown here is derived from an EMBL/GenBank/DDBJ whole genome shotgun (WGS) entry which is preliminary data.</text>
</comment>
<gene>
    <name evidence="2" type="ORF">IAB27_06450</name>
</gene>
<dbReference type="GO" id="GO:0016020">
    <property type="term" value="C:membrane"/>
    <property type="evidence" value="ECO:0007669"/>
    <property type="project" value="GOC"/>
</dbReference>
<evidence type="ECO:0000256" key="1">
    <source>
        <dbReference type="ARBA" id="ARBA00022679"/>
    </source>
</evidence>
<keyword evidence="1 2" id="KW-0808">Transferase</keyword>
<evidence type="ECO:0000313" key="2">
    <source>
        <dbReference type="EMBL" id="HIQ91240.1"/>
    </source>
</evidence>
<dbReference type="PANTHER" id="PTHR32385:SF15">
    <property type="entry name" value="INOSITOL PHOSPHOCERAMIDE MANNOSYLTRANSFERASE 1"/>
    <property type="match status" value="1"/>
</dbReference>
<accession>A0A9D0ZTT0</accession>
<dbReference type="GO" id="GO:0051999">
    <property type="term" value="P:mannosyl-inositol phosphorylceramide biosynthetic process"/>
    <property type="evidence" value="ECO:0007669"/>
    <property type="project" value="TreeGrafter"/>
</dbReference>
<proteinExistence type="predicted"/>
<sequence>MPKIIHYFWFGNNPEPQIVKKCILSWKKYCPDYEIKRWDETNFNVKQCAYTKEAYDAKKWAYVSDYARFKVLYTYGGIYLDTDVELIKPIDSIIKNGPFFALETENYDSVNPGIGMATFANNPFYKKIIQNYNNSHFLNKDGLPILTPVGKRVASFLKEDGLKPMNGVQKVDGITIYPKDYFCPLNYFTGEKKITSNTVAIHHYVASWKDKKEKKYHKIGQFVTRCFGYKIGERTEQIVRMPHSIKEKVSQIGLKDTVMFYHDKYFRRNK</sequence>
<evidence type="ECO:0000313" key="3">
    <source>
        <dbReference type="Proteomes" id="UP000886786"/>
    </source>
</evidence>
<dbReference type="InterPro" id="IPR007577">
    <property type="entry name" value="GlycoTrfase_DXD_sugar-bd_CS"/>
</dbReference>
<dbReference type="EMBL" id="DVFV01000108">
    <property type="protein sequence ID" value="HIQ91240.1"/>
    <property type="molecule type" value="Genomic_DNA"/>
</dbReference>
<protein>
    <submittedName>
        <fullName evidence="2">Glycosyl transferase</fullName>
    </submittedName>
</protein>
<dbReference type="SUPFAM" id="SSF53448">
    <property type="entry name" value="Nucleotide-diphospho-sugar transferases"/>
    <property type="match status" value="1"/>
</dbReference>
<dbReference type="Pfam" id="PF04488">
    <property type="entry name" value="Gly_transf_sug"/>
    <property type="match status" value="1"/>
</dbReference>
<dbReference type="PANTHER" id="PTHR32385">
    <property type="entry name" value="MANNOSYL PHOSPHORYLINOSITOL CERAMIDE SYNTHASE"/>
    <property type="match status" value="1"/>
</dbReference>
<dbReference type="AlphaFoldDB" id="A0A9D0ZTT0"/>
<organism evidence="2 3">
    <name type="scientific">Candidatus Coprosoma intestinipullorum</name>
    <dbReference type="NCBI Taxonomy" id="2840752"/>
    <lineage>
        <taxon>Bacteria</taxon>
        <taxon>Bacillati</taxon>
        <taxon>Bacillota</taxon>
        <taxon>Bacillota incertae sedis</taxon>
        <taxon>Candidatus Coprosoma</taxon>
    </lineage>
</organism>
<reference evidence="2" key="2">
    <citation type="journal article" date="2021" name="PeerJ">
        <title>Extensive microbial diversity within the chicken gut microbiome revealed by metagenomics and culture.</title>
        <authorList>
            <person name="Gilroy R."/>
            <person name="Ravi A."/>
            <person name="Getino M."/>
            <person name="Pursley I."/>
            <person name="Horton D.L."/>
            <person name="Alikhan N.F."/>
            <person name="Baker D."/>
            <person name="Gharbi K."/>
            <person name="Hall N."/>
            <person name="Watson M."/>
            <person name="Adriaenssens E.M."/>
            <person name="Foster-Nyarko E."/>
            <person name="Jarju S."/>
            <person name="Secka A."/>
            <person name="Antonio M."/>
            <person name="Oren A."/>
            <person name="Chaudhuri R.R."/>
            <person name="La Ragione R."/>
            <person name="Hildebrand F."/>
            <person name="Pallen M.J."/>
        </authorList>
    </citation>
    <scope>NUCLEOTIDE SEQUENCE</scope>
    <source>
        <strain evidence="2">CHK147-3167</strain>
    </source>
</reference>
<name>A0A9D0ZTT0_9FIRM</name>
<dbReference type="Gene3D" id="3.90.550.20">
    <property type="match status" value="1"/>
</dbReference>